<reference evidence="1" key="1">
    <citation type="submission" date="2022-06" db="EMBL/GenBank/DDBJ databases">
        <title>Lactococcus from bovine mastitis in China.</title>
        <authorList>
            <person name="Lin Y."/>
            <person name="Han B."/>
        </authorList>
    </citation>
    <scope>NUCLEOTIDE SEQUENCE</scope>
    <source>
        <strain evidence="1">Ningxia-I-26</strain>
    </source>
</reference>
<evidence type="ECO:0008006" key="3">
    <source>
        <dbReference type="Google" id="ProtNLM"/>
    </source>
</evidence>
<name>A0A9X4P238_9LACT</name>
<evidence type="ECO:0000313" key="1">
    <source>
        <dbReference type="EMBL" id="MDG6146513.1"/>
    </source>
</evidence>
<gene>
    <name evidence="1" type="ORF">NF717_12790</name>
</gene>
<dbReference type="InterPro" id="IPR036188">
    <property type="entry name" value="FAD/NAD-bd_sf"/>
</dbReference>
<dbReference type="Gene3D" id="3.50.50.60">
    <property type="entry name" value="FAD/NAD(P)-binding domain"/>
    <property type="match status" value="1"/>
</dbReference>
<feature type="non-terminal residue" evidence="1">
    <location>
        <position position="1"/>
    </location>
</feature>
<sequence>QNRRDLGDAEQDGWHEARGKRVVVIGGGDTAMDCVRTAIRQGAASVTCLYRRDRENMPGSAREVVNAE</sequence>
<protein>
    <recommendedName>
        <fullName evidence="3">Glutamate synthase</fullName>
    </recommendedName>
</protein>
<dbReference type="Proteomes" id="UP001153199">
    <property type="component" value="Unassembled WGS sequence"/>
</dbReference>
<dbReference type="EMBL" id="JAMWFV010000360">
    <property type="protein sequence ID" value="MDG6146513.1"/>
    <property type="molecule type" value="Genomic_DNA"/>
</dbReference>
<proteinExistence type="predicted"/>
<dbReference type="SUPFAM" id="SSF51971">
    <property type="entry name" value="Nucleotide-binding domain"/>
    <property type="match status" value="1"/>
</dbReference>
<evidence type="ECO:0000313" key="2">
    <source>
        <dbReference type="Proteomes" id="UP001153199"/>
    </source>
</evidence>
<feature type="non-terminal residue" evidence="1">
    <location>
        <position position="68"/>
    </location>
</feature>
<organism evidence="1 2">
    <name type="scientific">Lactococcus formosensis</name>
    <dbReference type="NCBI Taxonomy" id="1281486"/>
    <lineage>
        <taxon>Bacteria</taxon>
        <taxon>Bacillati</taxon>
        <taxon>Bacillota</taxon>
        <taxon>Bacilli</taxon>
        <taxon>Lactobacillales</taxon>
        <taxon>Streptococcaceae</taxon>
        <taxon>Lactococcus</taxon>
    </lineage>
</organism>
<accession>A0A9X4P238</accession>
<dbReference type="PRINTS" id="PR00419">
    <property type="entry name" value="ADXRDTASE"/>
</dbReference>
<comment type="caution">
    <text evidence="1">The sequence shown here is derived from an EMBL/GenBank/DDBJ whole genome shotgun (WGS) entry which is preliminary data.</text>
</comment>
<keyword evidence="2" id="KW-1185">Reference proteome</keyword>
<dbReference type="PANTHER" id="PTHR42783">
    <property type="entry name" value="GLUTAMATE SYNTHASE [NADPH] SMALL CHAIN"/>
    <property type="match status" value="1"/>
</dbReference>
<dbReference type="AlphaFoldDB" id="A0A9X4P238"/>
<dbReference type="PANTHER" id="PTHR42783:SF3">
    <property type="entry name" value="GLUTAMATE SYNTHASE [NADPH] SMALL CHAIN-RELATED"/>
    <property type="match status" value="1"/>
</dbReference>